<evidence type="ECO:0000256" key="2">
    <source>
        <dbReference type="ARBA" id="ARBA00005927"/>
    </source>
</evidence>
<dbReference type="GO" id="GO:0016192">
    <property type="term" value="P:vesicle-mediated transport"/>
    <property type="evidence" value="ECO:0007669"/>
    <property type="project" value="UniProtKB-KW"/>
</dbReference>
<evidence type="ECO:0000256" key="3">
    <source>
        <dbReference type="ARBA" id="ARBA00022448"/>
    </source>
</evidence>
<feature type="compositionally biased region" description="Basic and acidic residues" evidence="7">
    <location>
        <begin position="673"/>
        <end position="737"/>
    </location>
</feature>
<feature type="compositionally biased region" description="Polar residues" evidence="7">
    <location>
        <begin position="24"/>
        <end position="38"/>
    </location>
</feature>
<feature type="compositionally biased region" description="Basic and acidic residues" evidence="7">
    <location>
        <begin position="438"/>
        <end position="452"/>
    </location>
</feature>
<feature type="compositionally biased region" description="Polar residues" evidence="7">
    <location>
        <begin position="152"/>
        <end position="177"/>
    </location>
</feature>
<evidence type="ECO:0000259" key="8">
    <source>
        <dbReference type="Pfam" id="PF12931"/>
    </source>
</evidence>
<feature type="compositionally biased region" description="Polar residues" evidence="7">
    <location>
        <begin position="345"/>
        <end position="372"/>
    </location>
</feature>
<feature type="region of interest" description="Disordered" evidence="7">
    <location>
        <begin position="1794"/>
        <end position="1835"/>
    </location>
</feature>
<comment type="subcellular location">
    <subcellularLocation>
        <location evidence="1">Endoplasmic reticulum</location>
    </subcellularLocation>
    <subcellularLocation>
        <location evidence="6">Golgi apparatus membrane</location>
    </subcellularLocation>
</comment>
<dbReference type="Gene3D" id="1.25.40.1030">
    <property type="match status" value="1"/>
</dbReference>
<organism evidence="10 11">
    <name type="scientific">Diabrotica balteata</name>
    <name type="common">Banded cucumber beetle</name>
    <dbReference type="NCBI Taxonomy" id="107213"/>
    <lineage>
        <taxon>Eukaryota</taxon>
        <taxon>Metazoa</taxon>
        <taxon>Ecdysozoa</taxon>
        <taxon>Arthropoda</taxon>
        <taxon>Hexapoda</taxon>
        <taxon>Insecta</taxon>
        <taxon>Pterygota</taxon>
        <taxon>Neoptera</taxon>
        <taxon>Endopterygota</taxon>
        <taxon>Coleoptera</taxon>
        <taxon>Polyphaga</taxon>
        <taxon>Cucujiformia</taxon>
        <taxon>Chrysomeloidea</taxon>
        <taxon>Chrysomelidae</taxon>
        <taxon>Galerucinae</taxon>
        <taxon>Diabroticina</taxon>
        <taxon>Diabroticites</taxon>
        <taxon>Diabrotica</taxon>
    </lineage>
</organism>
<keyword evidence="6" id="KW-0333">Golgi apparatus</keyword>
<feature type="compositionally biased region" description="Polar residues" evidence="7">
    <location>
        <begin position="591"/>
        <end position="620"/>
    </location>
</feature>
<feature type="compositionally biased region" description="Polar residues" evidence="7">
    <location>
        <begin position="1686"/>
        <end position="1699"/>
    </location>
</feature>
<feature type="compositionally biased region" description="Low complexity" evidence="7">
    <location>
        <begin position="1812"/>
        <end position="1821"/>
    </location>
</feature>
<reference evidence="10" key="1">
    <citation type="submission" date="2022-01" db="EMBL/GenBank/DDBJ databases">
        <authorList>
            <person name="King R."/>
        </authorList>
    </citation>
    <scope>NUCLEOTIDE SEQUENCE</scope>
</reference>
<feature type="compositionally biased region" description="Basic and acidic residues" evidence="7">
    <location>
        <begin position="260"/>
        <end position="271"/>
    </location>
</feature>
<feature type="region of interest" description="Disordered" evidence="7">
    <location>
        <begin position="780"/>
        <end position="862"/>
    </location>
</feature>
<evidence type="ECO:0000256" key="4">
    <source>
        <dbReference type="ARBA" id="ARBA00022824"/>
    </source>
</evidence>
<feature type="domain" description="Sec16 Sec23-binding" evidence="8">
    <location>
        <begin position="1165"/>
        <end position="1399"/>
    </location>
</feature>
<dbReference type="CDD" id="cd09233">
    <property type="entry name" value="ACE1-Sec16-like"/>
    <property type="match status" value="1"/>
</dbReference>
<feature type="region of interest" description="Disordered" evidence="7">
    <location>
        <begin position="51"/>
        <end position="81"/>
    </location>
</feature>
<feature type="compositionally biased region" description="Basic and acidic residues" evidence="7">
    <location>
        <begin position="1637"/>
        <end position="1656"/>
    </location>
</feature>
<feature type="compositionally biased region" description="Basic and acidic residues" evidence="7">
    <location>
        <begin position="1588"/>
        <end position="1600"/>
    </location>
</feature>
<feature type="region of interest" description="Disordered" evidence="7">
    <location>
        <begin position="1"/>
        <end position="38"/>
    </location>
</feature>
<feature type="compositionally biased region" description="Basic and acidic residues" evidence="7">
    <location>
        <begin position="780"/>
        <end position="815"/>
    </location>
</feature>
<feature type="compositionally biased region" description="Polar residues" evidence="7">
    <location>
        <begin position="564"/>
        <end position="577"/>
    </location>
</feature>
<evidence type="ECO:0000313" key="10">
    <source>
        <dbReference type="EMBL" id="CAH1283485.1"/>
    </source>
</evidence>
<dbReference type="PANTHER" id="PTHR13402">
    <property type="entry name" value="RGPR-RELATED"/>
    <property type="match status" value="1"/>
</dbReference>
<dbReference type="InterPro" id="IPR024340">
    <property type="entry name" value="Sec16_CCD"/>
</dbReference>
<feature type="compositionally biased region" description="Polar residues" evidence="7">
    <location>
        <begin position="243"/>
        <end position="256"/>
    </location>
</feature>
<evidence type="ECO:0000256" key="7">
    <source>
        <dbReference type="SAM" id="MobiDB-lite"/>
    </source>
</evidence>
<dbReference type="GO" id="GO:0015031">
    <property type="term" value="P:protein transport"/>
    <property type="evidence" value="ECO:0007669"/>
    <property type="project" value="UniProtKB-KW"/>
</dbReference>
<protein>
    <recommendedName>
        <fullName evidence="6">Protein transport protein sec16</fullName>
    </recommendedName>
</protein>
<keyword evidence="6" id="KW-0472">Membrane</keyword>
<dbReference type="Pfam" id="PF12932">
    <property type="entry name" value="Sec16"/>
    <property type="match status" value="1"/>
</dbReference>
<accession>A0A9P0H0J1</accession>
<dbReference type="GO" id="GO:0007030">
    <property type="term" value="P:Golgi organization"/>
    <property type="evidence" value="ECO:0007669"/>
    <property type="project" value="TreeGrafter"/>
</dbReference>
<keyword evidence="5 6" id="KW-0931">ER-Golgi transport</keyword>
<dbReference type="GO" id="GO:0012507">
    <property type="term" value="C:ER to Golgi transport vesicle membrane"/>
    <property type="evidence" value="ECO:0007669"/>
    <property type="project" value="TreeGrafter"/>
</dbReference>
<feature type="compositionally biased region" description="Low complexity" evidence="7">
    <location>
        <begin position="273"/>
        <end position="285"/>
    </location>
</feature>
<evidence type="ECO:0000256" key="6">
    <source>
        <dbReference type="RuleBase" id="RU364101"/>
    </source>
</evidence>
<feature type="compositionally biased region" description="Polar residues" evidence="7">
    <location>
        <begin position="1474"/>
        <end position="1488"/>
    </location>
</feature>
<feature type="region of interest" description="Disordered" evidence="7">
    <location>
        <begin position="438"/>
        <end position="499"/>
    </location>
</feature>
<keyword evidence="3 6" id="KW-0813">Transport</keyword>
<keyword evidence="4 6" id="KW-0256">Endoplasmic reticulum</keyword>
<keyword evidence="6" id="KW-0653">Protein transport</keyword>
<feature type="compositionally biased region" description="Polar residues" evidence="7">
    <location>
        <begin position="541"/>
        <end position="554"/>
    </location>
</feature>
<feature type="region of interest" description="Disordered" evidence="7">
    <location>
        <begin position="523"/>
        <end position="754"/>
    </location>
</feature>
<feature type="region of interest" description="Disordered" evidence="7">
    <location>
        <begin position="1572"/>
        <end position="1740"/>
    </location>
</feature>
<feature type="region of interest" description="Disordered" evidence="7">
    <location>
        <begin position="906"/>
        <end position="925"/>
    </location>
</feature>
<feature type="compositionally biased region" description="Low complexity" evidence="7">
    <location>
        <begin position="70"/>
        <end position="81"/>
    </location>
</feature>
<dbReference type="InterPro" id="IPR024298">
    <property type="entry name" value="Sec16_Sec23-bd"/>
</dbReference>
<keyword evidence="11" id="KW-1185">Reference proteome</keyword>
<feature type="region of interest" description="Disordered" evidence="7">
    <location>
        <begin position="146"/>
        <end position="177"/>
    </location>
</feature>
<evidence type="ECO:0000256" key="1">
    <source>
        <dbReference type="ARBA" id="ARBA00004240"/>
    </source>
</evidence>
<evidence type="ECO:0000259" key="9">
    <source>
        <dbReference type="Pfam" id="PF12932"/>
    </source>
</evidence>
<feature type="compositionally biased region" description="Polar residues" evidence="7">
    <location>
        <begin position="58"/>
        <end position="69"/>
    </location>
</feature>
<feature type="compositionally biased region" description="Low complexity" evidence="7">
    <location>
        <begin position="1489"/>
        <end position="1523"/>
    </location>
</feature>
<feature type="domain" description="Sec16 central conserved" evidence="9">
    <location>
        <begin position="1018"/>
        <end position="1096"/>
    </location>
</feature>
<evidence type="ECO:0000256" key="5">
    <source>
        <dbReference type="ARBA" id="ARBA00022892"/>
    </source>
</evidence>
<feature type="compositionally biased region" description="Polar residues" evidence="7">
    <location>
        <begin position="476"/>
        <end position="487"/>
    </location>
</feature>
<feature type="region of interest" description="Disordered" evidence="7">
    <location>
        <begin position="234"/>
        <end position="285"/>
    </location>
</feature>
<dbReference type="PANTHER" id="PTHR13402:SF6">
    <property type="entry name" value="SECRETORY 16, ISOFORM I"/>
    <property type="match status" value="1"/>
</dbReference>
<dbReference type="GO" id="GO:0000139">
    <property type="term" value="C:Golgi membrane"/>
    <property type="evidence" value="ECO:0007669"/>
    <property type="project" value="UniProtKB-SubCell"/>
</dbReference>
<dbReference type="OrthoDB" id="8918678at2759"/>
<dbReference type="GO" id="GO:0070973">
    <property type="term" value="P:protein localization to endoplasmic reticulum exit site"/>
    <property type="evidence" value="ECO:0007669"/>
    <property type="project" value="TreeGrafter"/>
</dbReference>
<dbReference type="Pfam" id="PF12931">
    <property type="entry name" value="TPR_Sec16"/>
    <property type="match status" value="1"/>
</dbReference>
<evidence type="ECO:0000313" key="11">
    <source>
        <dbReference type="Proteomes" id="UP001153709"/>
    </source>
</evidence>
<comment type="similarity">
    <text evidence="2 6">Belongs to the SEC16 family.</text>
</comment>
<feature type="compositionally biased region" description="Polar residues" evidence="7">
    <location>
        <begin position="639"/>
        <end position="664"/>
    </location>
</feature>
<sequence length="1835" mass="210112">MSWMKRRGPSTPSPAPAPAVPMYNPNQHSATQETQWHNEPVQSWYRGQHAQYQPVPKQENTNPPSQNYWQQQQQHNPLSYNQNSQYNQHQYQNQQHTGYVQNNSGYEQQHYSNVQYSQLNNQNNVYGTGTQGGQQQIVEDPWNWSWGDEDNSNVQSTPQATITPNQTGGQTDGSFGNLETWNWPTQEVKNPVNNEEPTDVPELFPKIGLVAKISPKSDTDTDISKLHPLQDHLTVTGKRSKLETPQWSTESQMSQESSDDILHTSESDKSHMMSRSSTISHSPISGHDLIAQNLDEPPVKNDVYETKEMLSNVRLNPTPPSPKTLQGPPLLPTSSLTDDSKNPYKRTTTLSHTSASRFRATNITPPDTRQNVYQPTFHNQQINLENADTSEQPDPDHSQSVQKVKLGHKLDNNEAPMNDRNQYLETGQLSEVNYNDRMNEQTSEREDPRTYDQEGLENITDAYPPPGLRRMVPGQLEQTEPTNNVPNFTDEPPPGLSRMVLGQTESAAPSTLGTAVQNVDLLSQFDTSGPPEGLRRMVPGESSSPESSLRIQQQSREDNESEPEFSQLTQHTSQPRSATIGADTPPAVNNPVASQPSANNISRTRLENGTNVPTRSSSVEPDNKRRDSIEGEPQEEDISNITNSVRNMTVGENLTDGHVSNNSLPDPVPRRQSRQESSDSDRESRKPPRGPSRDKKSAERTKRDRDRERDRDRDKDRDKSRRDRERYSPDNYRDKKYERRRYRDRRYEDDTDYYSDKEKEKGFDEWDRDYDRKYNSLRKDKEKERRRRERDPRDYRRDYYYGSRYGDDYENEQRSRPSSRSDSIHESYRARDKDQDRDRRNRDREREKYRRRDPRDVYNYQGFSYDPFNPYYQQYQYYENLRRTNPQAYAEWYRKYYQQATSQSASYGGEDRASVHSGRSSANEELAKDRYTRQSFYSQMSSTQIGGYYRDTHTHSQYGLDASSYSRPFDQTDSLLALDDTTTASQRLTPAKFTMAHIKASIASGKLLRILPHYPIDGQPAVVEICSTSSFLANDEEFQELSQFPGPLVKGVTHKKTIIEYCENKIRNAITGQKVDDVESYILMWELLILLIRQNGMVVGADIAELLLKNRREIPPPRPASVISSLSSNNGDINQSSEASNHIVSENTGSLLSVLKEEEITNKFREFLLYGSGKEALEWAMKHSLWGHALFLASKLDKRTYANVMMRFANGLTMNDPLQTLYQLLSGKMPAAVTCVSDDKWGDWRPHLAMILSNSSQRPELNCKAITTLGDTLRNRGSLYAAQFCYLMAEVGFGKYDNPDTRLVLLGADHSKPYPTFATNEAIHMTEIYEFACGLNDSAFVLPHFQVYKYLIATKLVDRGLVEKSLAYLENIASVIVANPSLVEISFVDNVYNLADRLKFYDLVGEVEDESQFGGMLETNRPDNSWLKDLKNVQNDFHAGVISHQSMQNLQPYTTTSYDADINQQQQNYENSMPEHQQQYEYQSNSGPQQSWQQEQHQPVPEYQDNQLQQQPQQADFSQNQYQDQQNYWSNQQQWNNQPNQYIQESVDQQNMYGLNNQIQHEKEVEKDIPEEPLQPQISLPNQLNAYEDEKSEKEEEKKPLAKPKPAPAEPEKTQSTGWFGGIFSKLALKPKNQMKLPDDKNPKIVWDQDKKRWVNVDEDPNDPANEFKPPPKLSDLMPKLPPAQQAHSTPTSANTSLPSFDPNRTLVEQNGEVPNANSGLEDSGPQRPSQQANMFKLQRGRNLKKSYIDVFNQGNQQQANSGPTSLPAPNQMPSAAPQMNFFVPQPTVDPNAPIDFLTPGGVPHIGDPQMSRWSSSSSLSKEVQFYMQQKPRPR</sequence>
<dbReference type="EMBL" id="OU898282">
    <property type="protein sequence ID" value="CAH1283485.1"/>
    <property type="molecule type" value="Genomic_DNA"/>
</dbReference>
<name>A0A9P0H0J1_DIABA</name>
<gene>
    <name evidence="10" type="ORF">DIABBA_LOCUS10965</name>
</gene>
<proteinExistence type="inferred from homology"/>
<feature type="region of interest" description="Disordered" evidence="7">
    <location>
        <begin position="1474"/>
        <end position="1523"/>
    </location>
</feature>
<feature type="compositionally biased region" description="Polar residues" evidence="7">
    <location>
        <begin position="1716"/>
        <end position="1734"/>
    </location>
</feature>
<feature type="compositionally biased region" description="Basic and acidic residues" evidence="7">
    <location>
        <begin position="822"/>
        <end position="856"/>
    </location>
</feature>
<feature type="region of interest" description="Disordered" evidence="7">
    <location>
        <begin position="312"/>
        <end position="372"/>
    </location>
</feature>
<feature type="compositionally biased region" description="Polar residues" evidence="7">
    <location>
        <begin position="1576"/>
        <end position="1585"/>
    </location>
</feature>
<dbReference type="GO" id="GO:0070971">
    <property type="term" value="C:endoplasmic reticulum exit site"/>
    <property type="evidence" value="ECO:0007669"/>
    <property type="project" value="TreeGrafter"/>
</dbReference>
<dbReference type="Proteomes" id="UP001153709">
    <property type="component" value="Chromosome 7"/>
</dbReference>